<keyword evidence="1 2" id="KW-0732">Signal</keyword>
<dbReference type="NCBIfam" id="NF037995">
    <property type="entry name" value="TRAP_S1"/>
    <property type="match status" value="1"/>
</dbReference>
<dbReference type="AlphaFoldDB" id="A0AAJ2KS29"/>
<evidence type="ECO:0000313" key="4">
    <source>
        <dbReference type="Proteomes" id="UP001285636"/>
    </source>
</evidence>
<protein>
    <submittedName>
        <fullName evidence="3">TRAP transporter substrate-binding protein</fullName>
    </submittedName>
</protein>
<feature type="signal peptide" evidence="2">
    <location>
        <begin position="1"/>
        <end position="23"/>
    </location>
</feature>
<comment type="caution">
    <text evidence="3">The sequence shown here is derived from an EMBL/GenBank/DDBJ whole genome shotgun (WGS) entry which is preliminary data.</text>
</comment>
<proteinExistence type="predicted"/>
<dbReference type="SUPFAM" id="SSF53850">
    <property type="entry name" value="Periplasmic binding protein-like II"/>
    <property type="match status" value="1"/>
</dbReference>
<reference evidence="3" key="1">
    <citation type="submission" date="2023-10" db="EMBL/GenBank/DDBJ databases">
        <title>Screening of Alkalihalophilus pseudofirmusBZ-TG-HK211 and Its Alleviation of Salt Stress on Rapeseed Growth.</title>
        <authorList>
            <person name="Zhao B."/>
            <person name="Guo T."/>
        </authorList>
    </citation>
    <scope>NUCLEOTIDE SEQUENCE</scope>
    <source>
        <strain evidence="3">BZ-TG-HK211</strain>
    </source>
</reference>
<evidence type="ECO:0000313" key="3">
    <source>
        <dbReference type="EMBL" id="MDV2883706.1"/>
    </source>
</evidence>
<dbReference type="PANTHER" id="PTHR33376">
    <property type="match status" value="1"/>
</dbReference>
<sequence>MKKKRWKRLLGFGAVSVALSALVACGGSESTGGSPTAEAEGDTPAPSGAVVDLSISSFMPGPHPQHTDLFEPFIEQVEEVTEGRVTGTMYPANALGESNAQYDLVVNGVADMSMALHGYTPGRFPLTGVTELPFMGGNAVESTEIFWNLHEQFPEIAEEHEGTKVAWLFKNDPAQLLTVDKPIQSPEDLNGLRIRTPSPAANGILEAYGAIPVSMPMGDVYEAMQRGVVDGALAPASVITNFQLADVTGYITKGDFYTSSLFVVINPNTWSQIAEEDQVAIEELMGEAMAFKAGEIYDEDGEGGWNAAREGGIEIYEISDEELDAWKAPLEHLNEEWVEEMEAQGLPGQAIFDEAIRLRDQGE</sequence>
<dbReference type="Pfam" id="PF03480">
    <property type="entry name" value="DctP"/>
    <property type="match status" value="1"/>
</dbReference>
<dbReference type="PROSITE" id="PS51257">
    <property type="entry name" value="PROKAR_LIPOPROTEIN"/>
    <property type="match status" value="1"/>
</dbReference>
<dbReference type="RefSeq" id="WP_323465588.1">
    <property type="nucleotide sequence ID" value="NZ_CP144224.1"/>
</dbReference>
<organism evidence="3 4">
    <name type="scientific">Alkalihalophilus pseudofirmus</name>
    <name type="common">Bacillus pseudofirmus</name>
    <dbReference type="NCBI Taxonomy" id="79885"/>
    <lineage>
        <taxon>Bacteria</taxon>
        <taxon>Bacillati</taxon>
        <taxon>Bacillota</taxon>
        <taxon>Bacilli</taxon>
        <taxon>Bacillales</taxon>
        <taxon>Bacillaceae</taxon>
        <taxon>Alkalihalophilus</taxon>
    </lineage>
</organism>
<evidence type="ECO:0000256" key="2">
    <source>
        <dbReference type="SAM" id="SignalP"/>
    </source>
</evidence>
<evidence type="ECO:0000256" key="1">
    <source>
        <dbReference type="ARBA" id="ARBA00022729"/>
    </source>
</evidence>
<dbReference type="CDD" id="cd13665">
    <property type="entry name" value="PBP2_TRAP_Dctp3_4"/>
    <property type="match status" value="1"/>
</dbReference>
<dbReference type="GO" id="GO:0055085">
    <property type="term" value="P:transmembrane transport"/>
    <property type="evidence" value="ECO:0007669"/>
    <property type="project" value="InterPro"/>
</dbReference>
<feature type="chain" id="PRO_5042587840" evidence="2">
    <location>
        <begin position="24"/>
        <end position="363"/>
    </location>
</feature>
<dbReference type="InterPro" id="IPR018389">
    <property type="entry name" value="DctP_fam"/>
</dbReference>
<dbReference type="InterPro" id="IPR038404">
    <property type="entry name" value="TRAP_DctP_sf"/>
</dbReference>
<dbReference type="PANTHER" id="PTHR33376:SF15">
    <property type="entry name" value="BLL6794 PROTEIN"/>
    <property type="match status" value="1"/>
</dbReference>
<dbReference type="Proteomes" id="UP001285636">
    <property type="component" value="Unassembled WGS sequence"/>
</dbReference>
<dbReference type="EMBL" id="JAWJAY010000001">
    <property type="protein sequence ID" value="MDV2883706.1"/>
    <property type="molecule type" value="Genomic_DNA"/>
</dbReference>
<accession>A0AAJ2KS29</accession>
<name>A0AAJ2KS29_ALKPS</name>
<dbReference type="Gene3D" id="3.40.190.170">
    <property type="entry name" value="Bacterial extracellular solute-binding protein, family 7"/>
    <property type="match status" value="1"/>
</dbReference>
<gene>
    <name evidence="3" type="ORF">RYX45_00835</name>
</gene>